<sequence length="105" mass="11562">MIESVKNVGPVSDSINREDGSVECHSLPAPAPLTRRSVAADGRWRTLALTRVSGCMTSVHAVGSCQFLHQRIFILGLRLKVVLYSVVRLLSLLFLVRRTGSSWTL</sequence>
<evidence type="ECO:0000256" key="1">
    <source>
        <dbReference type="SAM" id="MobiDB-lite"/>
    </source>
</evidence>
<feature type="region of interest" description="Disordered" evidence="1">
    <location>
        <begin position="1"/>
        <end position="28"/>
    </location>
</feature>
<organism evidence="2 3">
    <name type="scientific">Brassica cretica</name>
    <name type="common">Mustard</name>
    <dbReference type="NCBI Taxonomy" id="69181"/>
    <lineage>
        <taxon>Eukaryota</taxon>
        <taxon>Viridiplantae</taxon>
        <taxon>Streptophyta</taxon>
        <taxon>Embryophyta</taxon>
        <taxon>Tracheophyta</taxon>
        <taxon>Spermatophyta</taxon>
        <taxon>Magnoliopsida</taxon>
        <taxon>eudicotyledons</taxon>
        <taxon>Gunneridae</taxon>
        <taxon>Pentapetalae</taxon>
        <taxon>rosids</taxon>
        <taxon>malvids</taxon>
        <taxon>Brassicales</taxon>
        <taxon>Brassicaceae</taxon>
        <taxon>Brassiceae</taxon>
        <taxon>Brassica</taxon>
    </lineage>
</organism>
<comment type="caution">
    <text evidence="2">The sequence shown here is derived from an EMBL/GenBank/DDBJ whole genome shotgun (WGS) entry which is preliminary data.</text>
</comment>
<protein>
    <submittedName>
        <fullName evidence="2">Uncharacterized protein</fullName>
    </submittedName>
</protein>
<evidence type="ECO:0000313" key="2">
    <source>
        <dbReference type="EMBL" id="KAF3539193.1"/>
    </source>
</evidence>
<name>A0A8S9QGX1_BRACR</name>
<reference evidence="2" key="1">
    <citation type="submission" date="2019-12" db="EMBL/GenBank/DDBJ databases">
        <title>Genome sequencing and annotation of Brassica cretica.</title>
        <authorList>
            <person name="Studholme D.J."/>
            <person name="Sarris P."/>
        </authorList>
    </citation>
    <scope>NUCLEOTIDE SEQUENCE</scope>
    <source>
        <strain evidence="2">PFS-109/04</strain>
        <tissue evidence="2">Leaf</tissue>
    </source>
</reference>
<evidence type="ECO:0000313" key="3">
    <source>
        <dbReference type="Proteomes" id="UP000712600"/>
    </source>
</evidence>
<dbReference type="AlphaFoldDB" id="A0A8S9QGX1"/>
<dbReference type="EMBL" id="QGKX02001290">
    <property type="protein sequence ID" value="KAF3539193.1"/>
    <property type="molecule type" value="Genomic_DNA"/>
</dbReference>
<gene>
    <name evidence="2" type="ORF">F2Q69_00023667</name>
</gene>
<accession>A0A8S9QGX1</accession>
<dbReference type="Proteomes" id="UP000712600">
    <property type="component" value="Unassembled WGS sequence"/>
</dbReference>
<proteinExistence type="predicted"/>